<keyword evidence="1" id="KW-0812">Transmembrane</keyword>
<reference evidence="4" key="1">
    <citation type="journal article" date="2019" name="Int. J. Syst. Evol. Microbiol.">
        <title>The Global Catalogue of Microorganisms (GCM) 10K type strain sequencing project: providing services to taxonomists for standard genome sequencing and annotation.</title>
        <authorList>
            <consortium name="The Broad Institute Genomics Platform"/>
            <consortium name="The Broad Institute Genome Sequencing Center for Infectious Disease"/>
            <person name="Wu L."/>
            <person name="Ma J."/>
        </authorList>
    </citation>
    <scope>NUCLEOTIDE SEQUENCE [LARGE SCALE GENOMIC DNA]</scope>
    <source>
        <strain evidence="4">IBRC-M 10908</strain>
    </source>
</reference>
<organism evidence="3 4">
    <name type="scientific">Salininema proteolyticum</name>
    <dbReference type="NCBI Taxonomy" id="1607685"/>
    <lineage>
        <taxon>Bacteria</taxon>
        <taxon>Bacillati</taxon>
        <taxon>Actinomycetota</taxon>
        <taxon>Actinomycetes</taxon>
        <taxon>Glycomycetales</taxon>
        <taxon>Glycomycetaceae</taxon>
        <taxon>Salininema</taxon>
    </lineage>
</organism>
<protein>
    <submittedName>
        <fullName evidence="3">DUF1772 domain-containing protein</fullName>
    </submittedName>
</protein>
<accession>A0ABV8TV90</accession>
<comment type="caution">
    <text evidence="3">The sequence shown here is derived from an EMBL/GenBank/DDBJ whole genome shotgun (WGS) entry which is preliminary data.</text>
</comment>
<keyword evidence="2" id="KW-0732">Signal</keyword>
<name>A0ABV8TV90_9ACTN</name>
<keyword evidence="4" id="KW-1185">Reference proteome</keyword>
<dbReference type="Pfam" id="PF08592">
    <property type="entry name" value="Anthrone_oxy"/>
    <property type="match status" value="1"/>
</dbReference>
<keyword evidence="1" id="KW-0472">Membrane</keyword>
<gene>
    <name evidence="3" type="ORF">ACFPET_05665</name>
</gene>
<dbReference type="EMBL" id="JBHSDK010000008">
    <property type="protein sequence ID" value="MFC4334681.1"/>
    <property type="molecule type" value="Genomic_DNA"/>
</dbReference>
<keyword evidence="1" id="KW-1133">Transmembrane helix</keyword>
<dbReference type="InterPro" id="IPR013901">
    <property type="entry name" value="Anthrone_oxy"/>
</dbReference>
<proteinExistence type="predicted"/>
<feature type="transmembrane region" description="Helical" evidence="1">
    <location>
        <begin position="84"/>
        <end position="105"/>
    </location>
</feature>
<feature type="signal peptide" evidence="2">
    <location>
        <begin position="1"/>
        <end position="24"/>
    </location>
</feature>
<feature type="chain" id="PRO_5047146002" evidence="2">
    <location>
        <begin position="25"/>
        <end position="162"/>
    </location>
</feature>
<dbReference type="Proteomes" id="UP001595823">
    <property type="component" value="Unassembled WGS sequence"/>
</dbReference>
<evidence type="ECO:0000313" key="3">
    <source>
        <dbReference type="EMBL" id="MFC4334681.1"/>
    </source>
</evidence>
<evidence type="ECO:0000256" key="2">
    <source>
        <dbReference type="SAM" id="SignalP"/>
    </source>
</evidence>
<sequence length="162" mass="16779">MAALFTTALVLALLSVGMTAGAMAVYAHAIMPGLRSCDDRTLVGMMVHANREILNGWFISGFLGTAVFSLAAAILGVTASGGAVLAWTLVGAAGALSMVVITAAVNVPLNNELDDVDVETASETGLAEARRRFEARWTKWNTVRAFSAFIGFAAFAVALAVA</sequence>
<evidence type="ECO:0000313" key="4">
    <source>
        <dbReference type="Proteomes" id="UP001595823"/>
    </source>
</evidence>
<evidence type="ECO:0000256" key="1">
    <source>
        <dbReference type="SAM" id="Phobius"/>
    </source>
</evidence>
<dbReference type="RefSeq" id="WP_380618618.1">
    <property type="nucleotide sequence ID" value="NZ_JBHSDK010000008.1"/>
</dbReference>
<feature type="transmembrane region" description="Helical" evidence="1">
    <location>
        <begin position="53"/>
        <end position="77"/>
    </location>
</feature>
<feature type="transmembrane region" description="Helical" evidence="1">
    <location>
        <begin position="143"/>
        <end position="161"/>
    </location>
</feature>